<keyword evidence="2" id="KW-1185">Reference proteome</keyword>
<name>A0A4C1T8U6_EUMVA</name>
<evidence type="ECO:0000313" key="1">
    <source>
        <dbReference type="EMBL" id="GBP10566.1"/>
    </source>
</evidence>
<protein>
    <submittedName>
        <fullName evidence="1">Uncharacterized protein</fullName>
    </submittedName>
</protein>
<gene>
    <name evidence="1" type="ORF">EVAR_76402_1</name>
</gene>
<comment type="caution">
    <text evidence="1">The sequence shown here is derived from an EMBL/GenBank/DDBJ whole genome shotgun (WGS) entry which is preliminary data.</text>
</comment>
<sequence length="166" mass="18009">MEHPYRVCTSSVGASNEAAIDSRVHSINVNLVKVHSGRAARGRTRRLAGLCPNVTRLSRSSQNGITVARKWGGGLSSPPPVRSRARTRCTSCGHVLPTSGLAINSSASRNIIESAFNLIRILVLGVSVIIRLKNIKRPSPKQQLSDILDYARRPPRRHAAVYGILS</sequence>
<proteinExistence type="predicted"/>
<accession>A0A4C1T8U6</accession>
<dbReference type="EMBL" id="BGZK01000041">
    <property type="protein sequence ID" value="GBP10566.1"/>
    <property type="molecule type" value="Genomic_DNA"/>
</dbReference>
<organism evidence="1 2">
    <name type="scientific">Eumeta variegata</name>
    <name type="common">Bagworm moth</name>
    <name type="synonym">Eumeta japonica</name>
    <dbReference type="NCBI Taxonomy" id="151549"/>
    <lineage>
        <taxon>Eukaryota</taxon>
        <taxon>Metazoa</taxon>
        <taxon>Ecdysozoa</taxon>
        <taxon>Arthropoda</taxon>
        <taxon>Hexapoda</taxon>
        <taxon>Insecta</taxon>
        <taxon>Pterygota</taxon>
        <taxon>Neoptera</taxon>
        <taxon>Endopterygota</taxon>
        <taxon>Lepidoptera</taxon>
        <taxon>Glossata</taxon>
        <taxon>Ditrysia</taxon>
        <taxon>Tineoidea</taxon>
        <taxon>Psychidae</taxon>
        <taxon>Oiketicinae</taxon>
        <taxon>Eumeta</taxon>
    </lineage>
</organism>
<dbReference type="Proteomes" id="UP000299102">
    <property type="component" value="Unassembled WGS sequence"/>
</dbReference>
<dbReference type="AlphaFoldDB" id="A0A4C1T8U6"/>
<evidence type="ECO:0000313" key="2">
    <source>
        <dbReference type="Proteomes" id="UP000299102"/>
    </source>
</evidence>
<reference evidence="1 2" key="1">
    <citation type="journal article" date="2019" name="Commun. Biol.">
        <title>The bagworm genome reveals a unique fibroin gene that provides high tensile strength.</title>
        <authorList>
            <person name="Kono N."/>
            <person name="Nakamura H."/>
            <person name="Ohtoshi R."/>
            <person name="Tomita M."/>
            <person name="Numata K."/>
            <person name="Arakawa K."/>
        </authorList>
    </citation>
    <scope>NUCLEOTIDE SEQUENCE [LARGE SCALE GENOMIC DNA]</scope>
</reference>